<gene>
    <name evidence="2" type="ORF">CKF48_12495</name>
</gene>
<keyword evidence="3" id="KW-1185">Reference proteome</keyword>
<reference evidence="2 3" key="1">
    <citation type="submission" date="2017-08" db="EMBL/GenBank/DDBJ databases">
        <title>Complete Genome Sequence of Bacillus kochii Oregon-R-modENCODE STRAIN BDGP4, isolated from Drosophila melanogaster gut.</title>
        <authorList>
            <person name="Wan K.H."/>
            <person name="Yu C."/>
            <person name="Park S."/>
            <person name="Hammonds A.S."/>
            <person name="Booth B.W."/>
            <person name="Celniker S.E."/>
        </authorList>
    </citation>
    <scope>NUCLEOTIDE SEQUENCE [LARGE SCALE GENOMIC DNA]</scope>
    <source>
        <strain evidence="2 3">BDGP4</strain>
    </source>
</reference>
<dbReference type="AlphaFoldDB" id="A0A248TIN1"/>
<evidence type="ECO:0008006" key="4">
    <source>
        <dbReference type="Google" id="ProtNLM"/>
    </source>
</evidence>
<dbReference type="Pfam" id="PF12650">
    <property type="entry name" value="DUF3784"/>
    <property type="match status" value="1"/>
</dbReference>
<accession>A0A248TIN1</accession>
<evidence type="ECO:0000313" key="3">
    <source>
        <dbReference type="Proteomes" id="UP000215137"/>
    </source>
</evidence>
<dbReference type="RefSeq" id="WP_095371633.1">
    <property type="nucleotide sequence ID" value="NZ_JAUSTS010000016.1"/>
</dbReference>
<protein>
    <recommendedName>
        <fullName evidence="4">DUF3784 domain-containing protein</fullName>
    </recommendedName>
</protein>
<dbReference type="InterPro" id="IPR017259">
    <property type="entry name" value="UCP037672"/>
</dbReference>
<organism evidence="2 3">
    <name type="scientific">Cytobacillus kochii</name>
    <dbReference type="NCBI Taxonomy" id="859143"/>
    <lineage>
        <taxon>Bacteria</taxon>
        <taxon>Bacillati</taxon>
        <taxon>Bacillota</taxon>
        <taxon>Bacilli</taxon>
        <taxon>Bacillales</taxon>
        <taxon>Bacillaceae</taxon>
        <taxon>Cytobacillus</taxon>
    </lineage>
</organism>
<evidence type="ECO:0000313" key="2">
    <source>
        <dbReference type="EMBL" id="ASV68064.1"/>
    </source>
</evidence>
<keyword evidence="1" id="KW-0472">Membrane</keyword>
<sequence>MALSKGKGAWLIAGFNTMSDSEKAKYNRVALCKFMSKVIYGICLSLLLWALSDLLKLTWLYILGMVLFVALLLFTIIYANTGDRFKK</sequence>
<keyword evidence="1" id="KW-1133">Transmembrane helix</keyword>
<dbReference type="EMBL" id="CP022983">
    <property type="protein sequence ID" value="ASV68064.1"/>
    <property type="molecule type" value="Genomic_DNA"/>
</dbReference>
<dbReference type="KEGG" id="bko:CKF48_12495"/>
<name>A0A248TIN1_9BACI</name>
<keyword evidence="1" id="KW-0812">Transmembrane</keyword>
<feature type="transmembrane region" description="Helical" evidence="1">
    <location>
        <begin position="58"/>
        <end position="79"/>
    </location>
</feature>
<proteinExistence type="predicted"/>
<feature type="transmembrane region" description="Helical" evidence="1">
    <location>
        <begin position="34"/>
        <end position="52"/>
    </location>
</feature>
<dbReference type="Proteomes" id="UP000215137">
    <property type="component" value="Chromosome"/>
</dbReference>
<dbReference type="OrthoDB" id="2082701at2"/>
<evidence type="ECO:0000256" key="1">
    <source>
        <dbReference type="SAM" id="Phobius"/>
    </source>
</evidence>